<evidence type="ECO:0000259" key="4">
    <source>
        <dbReference type="Pfam" id="PF00817"/>
    </source>
</evidence>
<dbReference type="PANTHER" id="PTHR35369">
    <property type="entry name" value="BLR3025 PROTEIN-RELATED"/>
    <property type="match status" value="1"/>
</dbReference>
<evidence type="ECO:0000313" key="7">
    <source>
        <dbReference type="Proteomes" id="UP000664052"/>
    </source>
</evidence>
<comment type="caution">
    <text evidence="6">The sequence shown here is derived from an EMBL/GenBank/DDBJ whole genome shotgun (WGS) entry which is preliminary data.</text>
</comment>
<keyword evidence="2" id="KW-0227">DNA damage</keyword>
<protein>
    <submittedName>
        <fullName evidence="6">DNA polymerase Y family protein</fullName>
    </submittedName>
</protein>
<evidence type="ECO:0000256" key="1">
    <source>
        <dbReference type="ARBA" id="ARBA00010945"/>
    </source>
</evidence>
<dbReference type="SUPFAM" id="SSF56672">
    <property type="entry name" value="DNA/RNA polymerases"/>
    <property type="match status" value="1"/>
</dbReference>
<dbReference type="Gene3D" id="3.30.70.270">
    <property type="match status" value="1"/>
</dbReference>
<dbReference type="Gene3D" id="3.40.1170.60">
    <property type="match status" value="1"/>
</dbReference>
<evidence type="ECO:0000259" key="5">
    <source>
        <dbReference type="Pfam" id="PF11799"/>
    </source>
</evidence>
<organism evidence="6 7">
    <name type="scientific">Corallococcus macrosporus</name>
    <dbReference type="NCBI Taxonomy" id="35"/>
    <lineage>
        <taxon>Bacteria</taxon>
        <taxon>Pseudomonadati</taxon>
        <taxon>Myxococcota</taxon>
        <taxon>Myxococcia</taxon>
        <taxon>Myxococcales</taxon>
        <taxon>Cystobacterineae</taxon>
        <taxon>Myxococcaceae</taxon>
        <taxon>Corallococcus</taxon>
    </lineage>
</organism>
<dbReference type="InterPro" id="IPR050356">
    <property type="entry name" value="SulA_CellDiv_inhibitor"/>
</dbReference>
<dbReference type="EMBL" id="JAFIMU010000016">
    <property type="protein sequence ID" value="MBN8232996.1"/>
    <property type="molecule type" value="Genomic_DNA"/>
</dbReference>
<keyword evidence="7" id="KW-1185">Reference proteome</keyword>
<feature type="compositionally biased region" description="Basic and acidic residues" evidence="3">
    <location>
        <begin position="382"/>
        <end position="395"/>
    </location>
</feature>
<dbReference type="InterPro" id="IPR017961">
    <property type="entry name" value="DNA_pol_Y-fam_little_finger"/>
</dbReference>
<proteinExistence type="inferred from homology"/>
<dbReference type="RefSeq" id="WP_207057550.1">
    <property type="nucleotide sequence ID" value="NZ_JAFIMU010000016.1"/>
</dbReference>
<evidence type="ECO:0000256" key="2">
    <source>
        <dbReference type="ARBA" id="ARBA00022763"/>
    </source>
</evidence>
<dbReference type="Pfam" id="PF00817">
    <property type="entry name" value="IMS"/>
    <property type="match status" value="1"/>
</dbReference>
<evidence type="ECO:0000256" key="3">
    <source>
        <dbReference type="SAM" id="MobiDB-lite"/>
    </source>
</evidence>
<sequence>MRRGYLHVMRFPVQRKVIESPALAGQPLVLVEEVRGQRRVAFASTRALKAGVRPGMTLTAATALEPGLRHFPYRPKDEAQALAALGESLLGLCPGFQRDAPEGLWFDASAAHLVGGEAELGARVLEVCAEQGYRAHVTMASEAFTSRVLARHGSRRVEVVPEGQGARALAPLPLGALEDAAARAFSVLGLSTLGEVAALPAGAVTARGGAGAARIHARCRGVDDTPFTPEPLEEALEDRVVLDAPADTFEPVQFALKTLLDRLGARLSGRQRAAVRLTFVLRLDPTGEAQVPLLLARPTARAKLLLDLARHRLGELRLERPVAEVAVRVDAHDEDQGQQLALGDAPEGDAALEAVLSRLATTLGEEALFAASLEAVHRPESAHSARAFHPPETRRGLLSSPGSPAPSALVPEEPAAPITVWRETGAARERPSRLLAQPARLDAEVAPSGEMLAARLGGRRHRVTAMAGPERLGGEWWTDTPYQRDYYRVHFEGLGPAWVYRDGRDGGFYLQGLFD</sequence>
<feature type="domain" description="DNA polymerase Y-family little finger" evidence="5">
    <location>
        <begin position="245"/>
        <end position="342"/>
    </location>
</feature>
<name>A0ABS3DNT6_9BACT</name>
<feature type="domain" description="UmuC" evidence="4">
    <location>
        <begin position="10"/>
        <end position="149"/>
    </location>
</feature>
<dbReference type="InterPro" id="IPR043128">
    <property type="entry name" value="Rev_trsase/Diguanyl_cyclase"/>
</dbReference>
<dbReference type="InterPro" id="IPR001126">
    <property type="entry name" value="UmuC"/>
</dbReference>
<dbReference type="CDD" id="cd03468">
    <property type="entry name" value="PolY_like"/>
    <property type="match status" value="1"/>
</dbReference>
<dbReference type="PANTHER" id="PTHR35369:SF2">
    <property type="entry name" value="BLR3025 PROTEIN"/>
    <property type="match status" value="1"/>
</dbReference>
<accession>A0ABS3DNT6</accession>
<dbReference type="Pfam" id="PF11799">
    <property type="entry name" value="IMS_C"/>
    <property type="match status" value="1"/>
</dbReference>
<feature type="compositionally biased region" description="Low complexity" evidence="3">
    <location>
        <begin position="396"/>
        <end position="409"/>
    </location>
</feature>
<evidence type="ECO:0000313" key="6">
    <source>
        <dbReference type="EMBL" id="MBN8232996.1"/>
    </source>
</evidence>
<gene>
    <name evidence="6" type="ORF">JYK02_36330</name>
</gene>
<comment type="similarity">
    <text evidence="1">Belongs to the DNA polymerase type-Y family.</text>
</comment>
<dbReference type="Proteomes" id="UP000664052">
    <property type="component" value="Unassembled WGS sequence"/>
</dbReference>
<feature type="region of interest" description="Disordered" evidence="3">
    <location>
        <begin position="382"/>
        <end position="416"/>
    </location>
</feature>
<dbReference type="InterPro" id="IPR043502">
    <property type="entry name" value="DNA/RNA_pol_sf"/>
</dbReference>
<reference evidence="6 7" key="1">
    <citation type="submission" date="2021-02" db="EMBL/GenBank/DDBJ databases">
        <title>De Novo genome assembly of isolated myxobacteria.</title>
        <authorList>
            <person name="Stevens D.C."/>
        </authorList>
    </citation>
    <scope>NUCLEOTIDE SEQUENCE [LARGE SCALE GENOMIC DNA]</scope>
    <source>
        <strain evidence="6 7">ATCC 29039</strain>
    </source>
</reference>